<gene>
    <name evidence="4" type="ORF">C2R22_00960</name>
</gene>
<feature type="region of interest" description="Disordered" evidence="1">
    <location>
        <begin position="535"/>
        <end position="564"/>
    </location>
</feature>
<dbReference type="PROSITE" id="PS50268">
    <property type="entry name" value="CADHERIN_2"/>
    <property type="match status" value="1"/>
</dbReference>
<dbReference type="OrthoDB" id="8638at2157"/>
<feature type="region of interest" description="Disordered" evidence="1">
    <location>
        <begin position="1554"/>
        <end position="1575"/>
    </location>
</feature>
<keyword evidence="2" id="KW-1133">Transmembrane helix</keyword>
<reference evidence="4 5" key="1">
    <citation type="submission" date="2018-01" db="EMBL/GenBank/DDBJ databases">
        <title>Complete genome sequence of Salinigranum rubrum GX10T, an extremely halophilic archaeon isolated from a marine solar saltern.</title>
        <authorList>
            <person name="Han S."/>
        </authorList>
    </citation>
    <scope>NUCLEOTIDE SEQUENCE [LARGE SCALE GENOMIC DNA]</scope>
    <source>
        <strain evidence="4 5">GX10</strain>
    </source>
</reference>
<keyword evidence="5" id="KW-1185">Reference proteome</keyword>
<dbReference type="GeneID" id="35590615"/>
<evidence type="ECO:0000256" key="2">
    <source>
        <dbReference type="SAM" id="Phobius"/>
    </source>
</evidence>
<dbReference type="PANTHER" id="PTHR34720:SF9">
    <property type="entry name" value="BLR4714 PROTEIN"/>
    <property type="match status" value="1"/>
</dbReference>
<feature type="transmembrane region" description="Helical" evidence="2">
    <location>
        <begin position="1579"/>
        <end position="1599"/>
    </location>
</feature>
<dbReference type="InterPro" id="IPR002126">
    <property type="entry name" value="Cadherin-like_dom"/>
</dbReference>
<dbReference type="PANTHER" id="PTHR34720">
    <property type="entry name" value="MICROCYSTIN DEPENDENT PROTEIN"/>
    <property type="match status" value="1"/>
</dbReference>
<dbReference type="Pfam" id="PF17963">
    <property type="entry name" value="Big_9"/>
    <property type="match status" value="8"/>
</dbReference>
<dbReference type="GO" id="GO:0005509">
    <property type="term" value="F:calcium ion binding"/>
    <property type="evidence" value="ECO:0007669"/>
    <property type="project" value="InterPro"/>
</dbReference>
<evidence type="ECO:0000313" key="5">
    <source>
        <dbReference type="Proteomes" id="UP000236584"/>
    </source>
</evidence>
<keyword evidence="2" id="KW-0812">Transmembrane</keyword>
<dbReference type="GO" id="GO:0016020">
    <property type="term" value="C:membrane"/>
    <property type="evidence" value="ECO:0007669"/>
    <property type="project" value="InterPro"/>
</dbReference>
<feature type="region of interest" description="Disordered" evidence="1">
    <location>
        <begin position="1356"/>
        <end position="1377"/>
    </location>
</feature>
<sequence>MTGRSRRARQFGPVAVVVLVLLSVTTVVTPVQASGGGIQSGTVDTFSSNTWANNDMAQNSSGTPHIVSIDETDRITVRAWNGTTWSTVTSFTAADVTDVTVERLSGNLGLAIDSQDHLHVVFEGAYGDNIAGTRGVLYGTYDGNTWTHSWVESASHSNGWQNFYDAILVVDGNDQPHIQYEYSDADDATQTNDIRYATPDGNGGWTIETIVSTGGSGTNEVKVGALDVDSANAVHAWFVREDNQNDYYGNLYYATRPSGGSWSSLTKVLDSTGDGKDYYLGDAFVDENGDTRMTYAHTEYDAEYNIVESELYYRSDESGAMQDTLVHRNTSRDLTATGLAYTTQGTYDVYILADAKSADWSQQSQRLYARTATGGQWREGVTLGFPSSSTGELGFEVTPSDELVVVTEGSGLRNLYYEAGPASAFVPVPNTPPTFDTASPSLSVDEDDGATSIDSLLAVTDTEGGSTLTWSVASAPSNGTLGGFDATASVGTGVTPSGLTYTPDADFFGSDSFDVQVDDGVGGTDTVTVDVTVSGTPDVPVASDESLTTDEDTSGSLTLPSTDVDGDSLTYSVVTQPTDGTVTVDGTTLTYDPDDDFVGSNVFSYQVDDGTDGTDTGTVSVTVSATNDAPVATTDSLTTDEEVSADVDVSATDVDGDDLTYSVASQADDGWVYNVNETFTYVPDTDFFGSDAFTYEVADGNGGTDTATVSVTVTNVNDAPVAPDDSLTTDEDTAGTVVGAATDVDGDDLTYTVLAEPSNGSVSVASGTFTYTPDADFAGSDSFTYQVDDGNGGTDGGTVSVSVTAVNDAPVADGDSYTTDEDTELVVDASAGVLGNDADVDGDTLTATVTGGPANGSLSLAADGSFDYTPDPDFFGSDTFTYEVDDGNGGTDAGAVSVTVTGVNDGPTATGDSYTTDEDTTLSVSAPGVLGDDTDADDDTLTATVASGPANGSLSLAADGSFDYTPDPDFFGSDSFTYEVDDDNGGTDTATVSVSVTAVNDAPTVDDDEYTTDEDATLSIDVSAGVLANDTDVEADGLTATVASGPANGSLSLAADGSFDYTPDPDFTGTDSFTYEVDDGNGGTTQGTVTVTVAAVADPPVLSNLDGTTVAYTEDGAPVSLDAAPHVTVTDPDATRTTGTLVASVTANGTASEDALALNTSGPVSLSAGLTAGSTVSVSGTTVGTVRSGERGADGEALGVDFEPGVTDAQIESLVGTLTYENTNADAPDTRPRTVTVTLTDAGGSDAATVTVSVLAVNDVPAVADDQYTMKEDTSLAVRAPGVLANDVDADGDSLLVNATLGASPTNGTLTRFANGSFSYAPDEDFAGSDSFTYEVDDGNGGTATGTVTVVVTDVTEPRSSSGEQAPTGRVLLSTSNPIDSVTGRATFGAASDSVESVQVKFSDRARGRWRASQLESPPAESNYAGDEEDVVASLDISVPPSVKNRPAVVTMTVRQSRVDAMGVTSEQLVVDHYDEPTDTWTRLESRVVSTANGYVTLEVQTPHFSLFVISADRTVVSPPSLDPARPTTPEATDDTGDSADEDAVLDDLAEELPDDVPVPDVDADGVAPEELPGSDGRVSAVALALLLVLAAAAVGVGLRRRR</sequence>
<dbReference type="InterPro" id="IPR026453">
    <property type="entry name" value="PGF_pre_PGF"/>
</dbReference>
<keyword evidence="2" id="KW-0472">Membrane</keyword>
<protein>
    <recommendedName>
        <fullName evidence="3">Cadherin domain-containing protein</fullName>
    </recommendedName>
</protein>
<feature type="region of interest" description="Disordered" evidence="1">
    <location>
        <begin position="1518"/>
        <end position="1541"/>
    </location>
</feature>
<feature type="compositionally biased region" description="Low complexity" evidence="1">
    <location>
        <begin position="1559"/>
        <end position="1569"/>
    </location>
</feature>
<dbReference type="RefSeq" id="WP_103423907.1">
    <property type="nucleotide sequence ID" value="NZ_CP026309.1"/>
</dbReference>
<dbReference type="Gene3D" id="2.60.40.2810">
    <property type="match status" value="6"/>
</dbReference>
<evidence type="ECO:0000256" key="1">
    <source>
        <dbReference type="SAM" id="MobiDB-lite"/>
    </source>
</evidence>
<dbReference type="NCBIfam" id="TIGR04213">
    <property type="entry name" value="PGF_pre_PGF"/>
    <property type="match status" value="1"/>
</dbReference>
<dbReference type="Proteomes" id="UP000236584">
    <property type="component" value="Chromosome"/>
</dbReference>
<dbReference type="KEGG" id="srub:C2R22_00960"/>
<dbReference type="EMBL" id="CP026309">
    <property type="protein sequence ID" value="AUV80399.1"/>
    <property type="molecule type" value="Genomic_DNA"/>
</dbReference>
<name>A0A2I8VH76_9EURY</name>
<dbReference type="GO" id="GO:0007156">
    <property type="term" value="P:homophilic cell adhesion via plasma membrane adhesion molecules"/>
    <property type="evidence" value="ECO:0007669"/>
    <property type="project" value="InterPro"/>
</dbReference>
<feature type="compositionally biased region" description="Acidic residues" evidence="1">
    <location>
        <begin position="1532"/>
        <end position="1541"/>
    </location>
</feature>
<dbReference type="NCBIfam" id="NF012211">
    <property type="entry name" value="tand_rpt_95"/>
    <property type="match status" value="8"/>
</dbReference>
<dbReference type="Gene3D" id="2.60.40.3440">
    <property type="match status" value="2"/>
</dbReference>
<accession>A0A2I8VH76</accession>
<evidence type="ECO:0000313" key="4">
    <source>
        <dbReference type="EMBL" id="AUV80399.1"/>
    </source>
</evidence>
<organism evidence="4 5">
    <name type="scientific">Salinigranum rubrum</name>
    <dbReference type="NCBI Taxonomy" id="755307"/>
    <lineage>
        <taxon>Archaea</taxon>
        <taxon>Methanobacteriati</taxon>
        <taxon>Methanobacteriota</taxon>
        <taxon>Stenosarchaea group</taxon>
        <taxon>Halobacteria</taxon>
        <taxon>Halobacteriales</taxon>
        <taxon>Haloferacaceae</taxon>
        <taxon>Salinigranum</taxon>
    </lineage>
</organism>
<feature type="domain" description="Cadherin" evidence="3">
    <location>
        <begin position="643"/>
        <end position="722"/>
    </location>
</feature>
<evidence type="ECO:0000259" key="3">
    <source>
        <dbReference type="PROSITE" id="PS50268"/>
    </source>
</evidence>
<proteinExistence type="predicted"/>